<dbReference type="GO" id="GO:0008270">
    <property type="term" value="F:zinc ion binding"/>
    <property type="evidence" value="ECO:0007669"/>
    <property type="project" value="UniProtKB-KW"/>
</dbReference>
<organism evidence="7 8">
    <name type="scientific">Meganyctiphanes norvegica</name>
    <name type="common">Northern krill</name>
    <name type="synonym">Thysanopoda norvegica</name>
    <dbReference type="NCBI Taxonomy" id="48144"/>
    <lineage>
        <taxon>Eukaryota</taxon>
        <taxon>Metazoa</taxon>
        <taxon>Ecdysozoa</taxon>
        <taxon>Arthropoda</taxon>
        <taxon>Crustacea</taxon>
        <taxon>Multicrustacea</taxon>
        <taxon>Malacostraca</taxon>
        <taxon>Eumalacostraca</taxon>
        <taxon>Eucarida</taxon>
        <taxon>Euphausiacea</taxon>
        <taxon>Euphausiidae</taxon>
        <taxon>Meganyctiphanes</taxon>
    </lineage>
</organism>
<feature type="domain" description="C2H2-type" evidence="6">
    <location>
        <begin position="454"/>
        <end position="482"/>
    </location>
</feature>
<evidence type="ECO:0000256" key="2">
    <source>
        <dbReference type="ARBA" id="ARBA00022737"/>
    </source>
</evidence>
<keyword evidence="8" id="KW-1185">Reference proteome</keyword>
<feature type="domain" description="C2H2-type" evidence="6">
    <location>
        <begin position="395"/>
        <end position="422"/>
    </location>
</feature>
<dbReference type="Gene3D" id="3.30.160.60">
    <property type="entry name" value="Classic Zinc Finger"/>
    <property type="match status" value="4"/>
</dbReference>
<dbReference type="FunFam" id="3.30.160.60:FF:000624">
    <property type="entry name" value="zinc finger protein 697"/>
    <property type="match status" value="1"/>
</dbReference>
<proteinExistence type="predicted"/>
<dbReference type="PANTHER" id="PTHR24379:SF121">
    <property type="entry name" value="C2H2-TYPE DOMAIN-CONTAINING PROTEIN"/>
    <property type="match status" value="1"/>
</dbReference>
<name>A0AAV2SGS2_MEGNR</name>
<dbReference type="Pfam" id="PF00096">
    <property type="entry name" value="zf-C2H2"/>
    <property type="match status" value="2"/>
</dbReference>
<keyword evidence="3 5" id="KW-0863">Zinc-finger</keyword>
<dbReference type="AlphaFoldDB" id="A0AAV2SGS2"/>
<feature type="domain" description="C2H2-type" evidence="6">
    <location>
        <begin position="423"/>
        <end position="450"/>
    </location>
</feature>
<dbReference type="Proteomes" id="UP001497623">
    <property type="component" value="Unassembled WGS sequence"/>
</dbReference>
<dbReference type="PROSITE" id="PS00028">
    <property type="entry name" value="ZINC_FINGER_C2H2_1"/>
    <property type="match status" value="5"/>
</dbReference>
<reference evidence="7 8" key="1">
    <citation type="submission" date="2024-05" db="EMBL/GenBank/DDBJ databases">
        <authorList>
            <person name="Wallberg A."/>
        </authorList>
    </citation>
    <scope>NUCLEOTIDE SEQUENCE [LARGE SCALE GENOMIC DNA]</scope>
</reference>
<evidence type="ECO:0000256" key="5">
    <source>
        <dbReference type="PROSITE-ProRule" id="PRU00042"/>
    </source>
</evidence>
<dbReference type="InterPro" id="IPR036236">
    <property type="entry name" value="Znf_C2H2_sf"/>
</dbReference>
<evidence type="ECO:0000256" key="4">
    <source>
        <dbReference type="ARBA" id="ARBA00022833"/>
    </source>
</evidence>
<comment type="caution">
    <text evidence="7">The sequence shown here is derived from an EMBL/GenBank/DDBJ whole genome shotgun (WGS) entry which is preliminary data.</text>
</comment>
<dbReference type="InterPro" id="IPR013087">
    <property type="entry name" value="Znf_C2H2_type"/>
</dbReference>
<dbReference type="PROSITE" id="PS50157">
    <property type="entry name" value="ZINC_FINGER_C2H2_2"/>
    <property type="match status" value="4"/>
</dbReference>
<evidence type="ECO:0000259" key="6">
    <source>
        <dbReference type="PROSITE" id="PS50157"/>
    </source>
</evidence>
<dbReference type="SMART" id="SM00355">
    <property type="entry name" value="ZnF_C2H2"/>
    <property type="match status" value="8"/>
</dbReference>
<gene>
    <name evidence="7" type="ORF">MNOR_LOCUS37202</name>
</gene>
<evidence type="ECO:0000313" key="8">
    <source>
        <dbReference type="Proteomes" id="UP001497623"/>
    </source>
</evidence>
<feature type="domain" description="C2H2-type" evidence="6">
    <location>
        <begin position="343"/>
        <end position="365"/>
    </location>
</feature>
<evidence type="ECO:0000256" key="3">
    <source>
        <dbReference type="ARBA" id="ARBA00022771"/>
    </source>
</evidence>
<protein>
    <recommendedName>
        <fullName evidence="6">C2H2-type domain-containing protein</fullName>
    </recommendedName>
</protein>
<dbReference type="EMBL" id="CAXKWB010073106">
    <property type="protein sequence ID" value="CAL4196742.1"/>
    <property type="molecule type" value="Genomic_DNA"/>
</dbReference>
<sequence>MADVSFSVEQFIKQELNEVNNFLDGVKKESFMPETVKCSPMNGEYALDLNSPEFDLQNIATESPVTYKKGEIFSPKTEELRQKIKVEIGTNIENEENNRLSGSARKFESINLNKFKSNFLNKENTSYSLDKVKIEPLNKENTSYSLDKVKIEPMSNESEKIEYNILIKEEKMISDVTHLYSEEPNCNALQNNPNIRINVLSKNCNDNSGKKKKNSKSMSDTFSKTKVNKPVNKVFDQESTKFGSSIPKTGVSSYECPYCGYKCKYEAIFQDHMLSHQNVGLKKILQFRCDLCNFQCSFKYMYDVHMNKGHDASKMIKCFKCSYKNTCLTQFNSHLAETGHKAFKCPECDLEFDTKMDMKRHLIDHEIKVVECPECKKVMKYKNYKRHLLTHEKPLECSICGYRAAGIKRMRDHMLIHSDEKPYECEVCKKTFRQDQHLKRHMPSHQNRDSRKLFECGVCKKTYTLNQTLKQHYKKSNHGPKMIPFELL</sequence>
<dbReference type="SUPFAM" id="SSF57667">
    <property type="entry name" value="beta-beta-alpha zinc fingers"/>
    <property type="match status" value="3"/>
</dbReference>
<dbReference type="PANTHER" id="PTHR24379">
    <property type="entry name" value="KRAB AND ZINC FINGER DOMAIN-CONTAINING"/>
    <property type="match status" value="1"/>
</dbReference>
<keyword evidence="4" id="KW-0862">Zinc</keyword>
<evidence type="ECO:0000313" key="7">
    <source>
        <dbReference type="EMBL" id="CAL4196742.1"/>
    </source>
</evidence>
<accession>A0AAV2SGS2</accession>
<keyword evidence="1" id="KW-0479">Metal-binding</keyword>
<keyword evidence="2" id="KW-0677">Repeat</keyword>
<evidence type="ECO:0000256" key="1">
    <source>
        <dbReference type="ARBA" id="ARBA00022723"/>
    </source>
</evidence>